<dbReference type="Proteomes" id="UP000317763">
    <property type="component" value="Unassembled WGS sequence"/>
</dbReference>
<dbReference type="Pfam" id="PF12833">
    <property type="entry name" value="HTH_18"/>
    <property type="match status" value="1"/>
</dbReference>
<dbReference type="EMBL" id="VJOM01000007">
    <property type="protein sequence ID" value="TSE32773.1"/>
    <property type="molecule type" value="Genomic_DNA"/>
</dbReference>
<dbReference type="PRINTS" id="PR00032">
    <property type="entry name" value="HTHARAC"/>
</dbReference>
<dbReference type="PANTHER" id="PTHR11019:SF159">
    <property type="entry name" value="TRANSCRIPTIONAL REGULATOR-RELATED"/>
    <property type="match status" value="1"/>
</dbReference>
<dbReference type="GO" id="GO:0043565">
    <property type="term" value="F:sequence-specific DNA binding"/>
    <property type="evidence" value="ECO:0007669"/>
    <property type="project" value="InterPro"/>
</dbReference>
<dbReference type="PANTHER" id="PTHR11019">
    <property type="entry name" value="HTH-TYPE TRANSCRIPTIONAL REGULATOR NIMR"/>
    <property type="match status" value="1"/>
</dbReference>
<reference evidence="6 7" key="1">
    <citation type="submission" date="2019-07" db="EMBL/GenBank/DDBJ databases">
        <title>Tepidimonas taiwanensis I1-1 draft genome.</title>
        <authorList>
            <person name="Da Costa M.S."/>
            <person name="Froufe H.J.C."/>
            <person name="Egas C."/>
            <person name="Albuquerque L."/>
        </authorList>
    </citation>
    <scope>NUCLEOTIDE SEQUENCE [LARGE SCALE GENOMIC DNA]</scope>
    <source>
        <strain evidence="6 7">I1-1</strain>
    </source>
</reference>
<keyword evidence="1" id="KW-0678">Repressor</keyword>
<dbReference type="InterPro" id="IPR020449">
    <property type="entry name" value="Tscrpt_reg_AraC-type_HTH"/>
</dbReference>
<evidence type="ECO:0000313" key="6">
    <source>
        <dbReference type="EMBL" id="TSE32773.1"/>
    </source>
</evidence>
<dbReference type="CDD" id="cd06124">
    <property type="entry name" value="cupin_NimR-like_N"/>
    <property type="match status" value="1"/>
</dbReference>
<sequence>MPLDDGLTPIVDAPLIEPAQADAAQGPDVLAVCQRQSAPRRTTWHAHARGQLVSADRGLLSVDTGAFRSLVPAAYTVWLPPGLAHAVQSHGPFEGWSAYIDPAVCGSLPAQPGVFHASALLRAAIHRLAAWTSGPWTPRQTRLAAVVLDELAAMTPAPLTLPLPRDARLRRIAQALSDDPGCERRSDQWARWAGLSPRTLSRRFAQETGMSFTAWRTCLRVLCALPWLAEGAPVKRVAWDLGYSSVSAFIAAFRQVMGTTPAAYRATVQQR</sequence>
<feature type="domain" description="HTH araC/xylS-type" evidence="5">
    <location>
        <begin position="170"/>
        <end position="267"/>
    </location>
</feature>
<dbReference type="SMART" id="SM00342">
    <property type="entry name" value="HTH_ARAC"/>
    <property type="match status" value="1"/>
</dbReference>
<accession>A0A554XAC1</accession>
<keyword evidence="2" id="KW-0805">Transcription regulation</keyword>
<evidence type="ECO:0000256" key="4">
    <source>
        <dbReference type="ARBA" id="ARBA00023163"/>
    </source>
</evidence>
<organism evidence="6 7">
    <name type="scientific">Tepidimonas taiwanensis</name>
    <dbReference type="NCBI Taxonomy" id="307486"/>
    <lineage>
        <taxon>Bacteria</taxon>
        <taxon>Pseudomonadati</taxon>
        <taxon>Pseudomonadota</taxon>
        <taxon>Betaproteobacteria</taxon>
        <taxon>Burkholderiales</taxon>
        <taxon>Tepidimonas</taxon>
    </lineage>
</organism>
<dbReference type="PROSITE" id="PS01124">
    <property type="entry name" value="HTH_ARAC_FAMILY_2"/>
    <property type="match status" value="1"/>
</dbReference>
<dbReference type="SUPFAM" id="SSF46689">
    <property type="entry name" value="Homeodomain-like"/>
    <property type="match status" value="2"/>
</dbReference>
<dbReference type="FunFam" id="1.10.10.60:FF:000132">
    <property type="entry name" value="AraC family transcriptional regulator"/>
    <property type="match status" value="1"/>
</dbReference>
<dbReference type="OrthoDB" id="9804543at2"/>
<keyword evidence="3" id="KW-0238">DNA-binding</keyword>
<dbReference type="RefSeq" id="WP_052231549.1">
    <property type="nucleotide sequence ID" value="NZ_VJOM01000007.1"/>
</dbReference>
<dbReference type="PROSITE" id="PS00041">
    <property type="entry name" value="HTH_ARAC_FAMILY_1"/>
    <property type="match status" value="1"/>
</dbReference>
<dbReference type="InterPro" id="IPR018060">
    <property type="entry name" value="HTH_AraC"/>
</dbReference>
<dbReference type="Gene3D" id="1.10.10.60">
    <property type="entry name" value="Homeodomain-like"/>
    <property type="match status" value="1"/>
</dbReference>
<name>A0A554XAC1_9BURK</name>
<keyword evidence="7" id="KW-1185">Reference proteome</keyword>
<evidence type="ECO:0000256" key="3">
    <source>
        <dbReference type="ARBA" id="ARBA00023125"/>
    </source>
</evidence>
<protein>
    <submittedName>
        <fullName evidence="6">HTH-type transcriptional regulator NimR</fullName>
    </submittedName>
</protein>
<dbReference type="AlphaFoldDB" id="A0A554XAC1"/>
<dbReference type="InterPro" id="IPR018062">
    <property type="entry name" value="HTH_AraC-typ_CS"/>
</dbReference>
<dbReference type="SUPFAM" id="SSF51182">
    <property type="entry name" value="RmlC-like cupins"/>
    <property type="match status" value="1"/>
</dbReference>
<evidence type="ECO:0000259" key="5">
    <source>
        <dbReference type="PROSITE" id="PS01124"/>
    </source>
</evidence>
<proteinExistence type="predicted"/>
<dbReference type="GO" id="GO:0003700">
    <property type="term" value="F:DNA-binding transcription factor activity"/>
    <property type="evidence" value="ECO:0007669"/>
    <property type="project" value="InterPro"/>
</dbReference>
<evidence type="ECO:0000256" key="1">
    <source>
        <dbReference type="ARBA" id="ARBA00022491"/>
    </source>
</evidence>
<evidence type="ECO:0000313" key="7">
    <source>
        <dbReference type="Proteomes" id="UP000317763"/>
    </source>
</evidence>
<dbReference type="InterPro" id="IPR009057">
    <property type="entry name" value="Homeodomain-like_sf"/>
</dbReference>
<gene>
    <name evidence="6" type="primary">nimR</name>
    <name evidence="6" type="ORF">Ttaiw_00881</name>
</gene>
<keyword evidence="4" id="KW-0804">Transcription</keyword>
<dbReference type="STRING" id="307486.GCA_000807215_01324"/>
<dbReference type="InterPro" id="IPR011051">
    <property type="entry name" value="RmlC_Cupin_sf"/>
</dbReference>
<comment type="caution">
    <text evidence="6">The sequence shown here is derived from an EMBL/GenBank/DDBJ whole genome shotgun (WGS) entry which is preliminary data.</text>
</comment>
<evidence type="ECO:0000256" key="2">
    <source>
        <dbReference type="ARBA" id="ARBA00023015"/>
    </source>
</evidence>